<dbReference type="EMBL" id="BDIP01001155">
    <property type="protein sequence ID" value="GIQ83727.1"/>
    <property type="molecule type" value="Genomic_DNA"/>
</dbReference>
<dbReference type="InterPro" id="IPR027038">
    <property type="entry name" value="RanGap"/>
</dbReference>
<proteinExistence type="predicted"/>
<accession>A0A9K3GI97</accession>
<evidence type="ECO:0000313" key="5">
    <source>
        <dbReference type="EMBL" id="GIQ83727.1"/>
    </source>
</evidence>
<keyword evidence="6" id="KW-1185">Reference proteome</keyword>
<protein>
    <submittedName>
        <fullName evidence="5">Uncharacterized protein</fullName>
    </submittedName>
</protein>
<dbReference type="SMART" id="SM00185">
    <property type="entry name" value="ARM"/>
    <property type="match status" value="5"/>
</dbReference>
<keyword evidence="2" id="KW-0433">Leucine-rich repeat</keyword>
<dbReference type="SUPFAM" id="SSF48371">
    <property type="entry name" value="ARM repeat"/>
    <property type="match status" value="2"/>
</dbReference>
<dbReference type="InterPro" id="IPR011989">
    <property type="entry name" value="ARM-like"/>
</dbReference>
<dbReference type="GO" id="GO:0006913">
    <property type="term" value="P:nucleocytoplasmic transport"/>
    <property type="evidence" value="ECO:0007669"/>
    <property type="project" value="TreeGrafter"/>
</dbReference>
<feature type="region of interest" description="Disordered" evidence="4">
    <location>
        <begin position="460"/>
        <end position="524"/>
    </location>
</feature>
<feature type="compositionally biased region" description="Polar residues" evidence="4">
    <location>
        <begin position="511"/>
        <end position="520"/>
    </location>
</feature>
<dbReference type="PROSITE" id="PS51450">
    <property type="entry name" value="LRR"/>
    <property type="match status" value="1"/>
</dbReference>
<dbReference type="GO" id="GO:0031267">
    <property type="term" value="F:small GTPase binding"/>
    <property type="evidence" value="ECO:0007669"/>
    <property type="project" value="TreeGrafter"/>
</dbReference>
<feature type="compositionally biased region" description="Polar residues" evidence="4">
    <location>
        <begin position="480"/>
        <end position="501"/>
    </location>
</feature>
<evidence type="ECO:0000256" key="4">
    <source>
        <dbReference type="SAM" id="MobiDB-lite"/>
    </source>
</evidence>
<dbReference type="PANTHER" id="PTHR24113:SF12">
    <property type="entry name" value="RAN GTPASE-ACTIVATING PROTEIN 1"/>
    <property type="match status" value="1"/>
</dbReference>
<dbReference type="InterPro" id="IPR000225">
    <property type="entry name" value="Armadillo"/>
</dbReference>
<dbReference type="InterPro" id="IPR016024">
    <property type="entry name" value="ARM-type_fold"/>
</dbReference>
<evidence type="ECO:0000256" key="2">
    <source>
        <dbReference type="ARBA" id="ARBA00022614"/>
    </source>
</evidence>
<dbReference type="Gene3D" id="3.80.10.10">
    <property type="entry name" value="Ribonuclease Inhibitor"/>
    <property type="match status" value="1"/>
</dbReference>
<keyword evidence="1" id="KW-0343">GTPase activation</keyword>
<evidence type="ECO:0000313" key="6">
    <source>
        <dbReference type="Proteomes" id="UP000265618"/>
    </source>
</evidence>
<sequence length="1327" mass="140178">MASTPPPLVVGLDVDDTSMCVALSVEGGAAEPIRDWRLSALSRPIHGARVSTDMVYTCRPGEQPLGVLDLGRGAALTGKEDMFRTHGLSSLVQNGTVMAGQLPSNLTRQTVVADGLRSVRRAVSFHLATDTSLEEAVWVITVPSHWSDSTVRVWLDAAHDSGIVPEVRQGQTPRVHILTAAQAVLSGWDVSPPGSLSLRQTNDSCIVVVGGETSVDAEYMRLNQSRPFVSSGHLVSHTHTLESDFLSLVSGRVGRKGARLLQTNFSCASRVLLGFRTACEGIPSPDQGVTFMLPRELMSTVSRRRARKSGIFGEQMTLTSSDVSAVYRPTLRAIATIIDTLLGHCKYTEEATRMPSVGILLTGPLFARPHMVDGICSTFHGTVQWVHTVPHPEGAAALYGCGLGVRGMETLLSAETVSESGLSQKDRVSESSQEPEESDDPIANAASLYQAVSAPTIHDTGAAVPHESGAPAIPLEQHRPATTPTLGPTSNPYQHSYSGKTVTGMPDTVPTPDTTSQSLPEPSDMGAMLSAIQSEAYPLEALSTILHSMSDLLKTGAHQITALNKAQGHIPILRLMAHNLGDSGVFTEGARALCSMTYGEAGKVGKEAVAKSGGATLVVSGMKLYADMEEACTVALGCLGNLANYGASVSGVREAQCESIVTTAMGQYPMHVKVTLYGASLLTSLASAASPSQTLRLSSAVPILVSAIRNHPSHLLISKYAIAALGNIAFPVPVLTLFDSESYIDTIMESCHRWMATSPNSVPCIALLGNLARSRGALSAMAALGLMPLLTSTLASPDTDTESMCHCLMAITNIAKYDRSVLQDDTHLAVLRAVVERMIDSKPVLMEGCDALANLSSSSSQIQVDLSAAGAVPSLKVALATFKEDGDVCGRILKVFVNLSQHEGTRESLEELSCPDIVLSVAKRHSGVPLVVESTAIFFGNMVVGATAARAVRLGSPAIQVLVSTATSQMQDTSVVVALMRLFRNLANRDPTRKALFQHRAHTLTLDIMRSHLDSEVVMGQGAGVLQNMALSDKTGGSQASVLAGCGTVSLVSSCLQREGVPASQQASLLSILRNMASQEPLRPVLFHHGCHSLALTALRQCSSNRAVQTAGLWVLGLMSQGDPVRCSSIQEAGAQDVICAALHTHSQDRAVCYAGLKGLLALSEGGSDLENCKAAANLVLQAHPNDRDIEPLTREITGREAPTKDVQMGGNVPKVHEGVTEPEGLVKVLERRETDAALLEELYLNDNAISDIGVKALCTVLPSLNSLTRLFLGTNCIGDNGAKALAASLPSLPLLSQLYLRGNISIGHIGASAIREAVPDGCSVLF</sequence>
<evidence type="ECO:0000256" key="1">
    <source>
        <dbReference type="ARBA" id="ARBA00022468"/>
    </source>
</evidence>
<dbReference type="Pfam" id="PF13516">
    <property type="entry name" value="LRR_6"/>
    <property type="match status" value="2"/>
</dbReference>
<dbReference type="SUPFAM" id="SSF52047">
    <property type="entry name" value="RNI-like"/>
    <property type="match status" value="1"/>
</dbReference>
<keyword evidence="3" id="KW-0677">Repeat</keyword>
<name>A0A9K3GI97_9EUKA</name>
<dbReference type="GO" id="GO:0005634">
    <property type="term" value="C:nucleus"/>
    <property type="evidence" value="ECO:0007669"/>
    <property type="project" value="TreeGrafter"/>
</dbReference>
<dbReference type="InterPro" id="IPR032675">
    <property type="entry name" value="LRR_dom_sf"/>
</dbReference>
<dbReference type="Proteomes" id="UP000265618">
    <property type="component" value="Unassembled WGS sequence"/>
</dbReference>
<dbReference type="PANTHER" id="PTHR24113">
    <property type="entry name" value="RAN GTPASE-ACTIVATING PROTEIN 1"/>
    <property type="match status" value="1"/>
</dbReference>
<dbReference type="SMART" id="SM00368">
    <property type="entry name" value="LRR_RI"/>
    <property type="match status" value="2"/>
</dbReference>
<reference evidence="5 6" key="1">
    <citation type="journal article" date="2018" name="PLoS ONE">
        <title>The draft genome of Kipferlia bialata reveals reductive genome evolution in fornicate parasites.</title>
        <authorList>
            <person name="Tanifuji G."/>
            <person name="Takabayashi S."/>
            <person name="Kume K."/>
            <person name="Takagi M."/>
            <person name="Nakayama T."/>
            <person name="Kamikawa R."/>
            <person name="Inagaki Y."/>
            <person name="Hashimoto T."/>
        </authorList>
    </citation>
    <scope>NUCLEOTIDE SEQUENCE [LARGE SCALE GENOMIC DNA]</scope>
    <source>
        <strain evidence="5">NY0173</strain>
    </source>
</reference>
<dbReference type="GO" id="GO:0005829">
    <property type="term" value="C:cytosol"/>
    <property type="evidence" value="ECO:0007669"/>
    <property type="project" value="TreeGrafter"/>
</dbReference>
<dbReference type="InterPro" id="IPR001611">
    <property type="entry name" value="Leu-rich_rpt"/>
</dbReference>
<evidence type="ECO:0000256" key="3">
    <source>
        <dbReference type="ARBA" id="ARBA00022737"/>
    </source>
</evidence>
<dbReference type="GO" id="GO:0005096">
    <property type="term" value="F:GTPase activator activity"/>
    <property type="evidence" value="ECO:0007669"/>
    <property type="project" value="UniProtKB-KW"/>
</dbReference>
<feature type="region of interest" description="Disordered" evidence="4">
    <location>
        <begin position="416"/>
        <end position="440"/>
    </location>
</feature>
<organism evidence="5 6">
    <name type="scientific">Kipferlia bialata</name>
    <dbReference type="NCBI Taxonomy" id="797122"/>
    <lineage>
        <taxon>Eukaryota</taxon>
        <taxon>Metamonada</taxon>
        <taxon>Carpediemonas-like organisms</taxon>
        <taxon>Kipferlia</taxon>
    </lineage>
</organism>
<comment type="caution">
    <text evidence="5">The sequence shown here is derived from an EMBL/GenBank/DDBJ whole genome shotgun (WGS) entry which is preliminary data.</text>
</comment>
<gene>
    <name evidence="5" type="ORF">KIPB_005087</name>
</gene>
<dbReference type="GO" id="GO:0048471">
    <property type="term" value="C:perinuclear region of cytoplasm"/>
    <property type="evidence" value="ECO:0007669"/>
    <property type="project" value="TreeGrafter"/>
</dbReference>
<dbReference type="Gene3D" id="1.25.10.10">
    <property type="entry name" value="Leucine-rich Repeat Variant"/>
    <property type="match status" value="3"/>
</dbReference>